<evidence type="ECO:0000256" key="1">
    <source>
        <dbReference type="ARBA" id="ARBA00001936"/>
    </source>
</evidence>
<dbReference type="PROSITE" id="PS00125">
    <property type="entry name" value="SER_THR_PHOSPHATASE"/>
    <property type="match status" value="1"/>
</dbReference>
<keyword evidence="11" id="KW-1185">Reference proteome</keyword>
<comment type="similarity">
    <text evidence="8">Belongs to the PPP phosphatase family.</text>
</comment>
<evidence type="ECO:0000259" key="9">
    <source>
        <dbReference type="PROSITE" id="PS00125"/>
    </source>
</evidence>
<evidence type="ECO:0000256" key="4">
    <source>
        <dbReference type="ARBA" id="ARBA00022912"/>
    </source>
</evidence>
<name>A0ABR2GVW7_9EUKA</name>
<keyword evidence="4" id="KW-0904">Protein phosphatase</keyword>
<dbReference type="SUPFAM" id="SSF56300">
    <property type="entry name" value="Metallo-dependent phosphatases"/>
    <property type="match status" value="1"/>
</dbReference>
<evidence type="ECO:0000256" key="2">
    <source>
        <dbReference type="ARBA" id="ARBA00022723"/>
    </source>
</evidence>
<sequence length="344" mass="39396">MKLNLEEHQLIENVISKIYEKYYFSYLTSSITFDIFTSLIIVSKASKILKEEPAVLQINSESKDSDFVIVGDIHGNLESLVTIFKKHGDPSKTRYLFLGDYVDRGENSCEVIILLYAYKCLYPNNIYLIRGNHEFYDMNECYGFKEECEKRMIIKKKGKKINRGSIFFNRIVETFKELPICAILNDTIFCVHGGITDLIKNVDDLKTIEKVGTELSEKNQIQAEFLWNDPDNNISNYDDSPRGFCRIFGEDAIKDFLTKLGFDLVIRGHQNEMEGFNWPFEENKYVLTVFSSSDYCGTGNDGGIAIISEKGDITAIKIGYISDCANEDLSSDYEIDDDFVFLAD</sequence>
<dbReference type="PRINTS" id="PR00114">
    <property type="entry name" value="STPHPHTASE"/>
</dbReference>
<protein>
    <recommendedName>
        <fullName evidence="8">Serine/threonine-protein phosphatase</fullName>
        <ecNumber evidence="8">3.1.3.16</ecNumber>
    </recommendedName>
</protein>
<dbReference type="CDD" id="cd00144">
    <property type="entry name" value="MPP_PPP_family"/>
    <property type="match status" value="1"/>
</dbReference>
<dbReference type="Proteomes" id="UP001470230">
    <property type="component" value="Unassembled WGS sequence"/>
</dbReference>
<evidence type="ECO:0000256" key="5">
    <source>
        <dbReference type="ARBA" id="ARBA00023211"/>
    </source>
</evidence>
<dbReference type="PANTHER" id="PTHR11668">
    <property type="entry name" value="SERINE/THREONINE PROTEIN PHOSPHATASE"/>
    <property type="match status" value="1"/>
</dbReference>
<comment type="cofactor">
    <cofactor evidence="1">
        <name>Mn(2+)</name>
        <dbReference type="ChEBI" id="CHEBI:29035"/>
    </cofactor>
</comment>
<dbReference type="InterPro" id="IPR029052">
    <property type="entry name" value="Metallo-depent_PP-like"/>
</dbReference>
<evidence type="ECO:0000256" key="8">
    <source>
        <dbReference type="RuleBase" id="RU004273"/>
    </source>
</evidence>
<organism evidence="10 11">
    <name type="scientific">Tritrichomonas musculus</name>
    <dbReference type="NCBI Taxonomy" id="1915356"/>
    <lineage>
        <taxon>Eukaryota</taxon>
        <taxon>Metamonada</taxon>
        <taxon>Parabasalia</taxon>
        <taxon>Tritrichomonadida</taxon>
        <taxon>Tritrichomonadidae</taxon>
        <taxon>Tritrichomonas</taxon>
    </lineage>
</organism>
<keyword evidence="2" id="KW-0479">Metal-binding</keyword>
<comment type="caution">
    <text evidence="10">The sequence shown here is derived from an EMBL/GenBank/DDBJ whole genome shotgun (WGS) entry which is preliminary data.</text>
</comment>
<dbReference type="InterPro" id="IPR006186">
    <property type="entry name" value="Ser/Thr-sp_prot-phosphatase"/>
</dbReference>
<evidence type="ECO:0000256" key="3">
    <source>
        <dbReference type="ARBA" id="ARBA00022801"/>
    </source>
</evidence>
<comment type="catalytic activity">
    <reaction evidence="7 8">
        <text>O-phospho-L-threonyl-[protein] + H2O = L-threonyl-[protein] + phosphate</text>
        <dbReference type="Rhea" id="RHEA:47004"/>
        <dbReference type="Rhea" id="RHEA-COMP:11060"/>
        <dbReference type="Rhea" id="RHEA-COMP:11605"/>
        <dbReference type="ChEBI" id="CHEBI:15377"/>
        <dbReference type="ChEBI" id="CHEBI:30013"/>
        <dbReference type="ChEBI" id="CHEBI:43474"/>
        <dbReference type="ChEBI" id="CHEBI:61977"/>
        <dbReference type="EC" id="3.1.3.16"/>
    </reaction>
</comment>
<dbReference type="Gene3D" id="3.60.21.10">
    <property type="match status" value="1"/>
</dbReference>
<keyword evidence="3 8" id="KW-0378">Hydrolase</keyword>
<evidence type="ECO:0000313" key="10">
    <source>
        <dbReference type="EMBL" id="KAK8838095.1"/>
    </source>
</evidence>
<reference evidence="10 11" key="1">
    <citation type="submission" date="2024-04" db="EMBL/GenBank/DDBJ databases">
        <title>Tritrichomonas musculus Genome.</title>
        <authorList>
            <person name="Alves-Ferreira E."/>
            <person name="Grigg M."/>
            <person name="Lorenzi H."/>
            <person name="Galac M."/>
        </authorList>
    </citation>
    <scope>NUCLEOTIDE SEQUENCE [LARGE SCALE GENOMIC DNA]</scope>
    <source>
        <strain evidence="10 11">EAF2021</strain>
    </source>
</reference>
<evidence type="ECO:0000256" key="7">
    <source>
        <dbReference type="ARBA" id="ARBA00048336"/>
    </source>
</evidence>
<gene>
    <name evidence="10" type="ORF">M9Y10_036047</name>
</gene>
<evidence type="ECO:0000256" key="6">
    <source>
        <dbReference type="ARBA" id="ARBA00047761"/>
    </source>
</evidence>
<dbReference type="SMART" id="SM00156">
    <property type="entry name" value="PP2Ac"/>
    <property type="match status" value="1"/>
</dbReference>
<dbReference type="EC" id="3.1.3.16" evidence="8"/>
<feature type="domain" description="Serine/threonine specific protein phosphatases" evidence="9">
    <location>
        <begin position="129"/>
        <end position="134"/>
    </location>
</feature>
<dbReference type="PANTHER" id="PTHR11668:SF300">
    <property type="entry name" value="SERINE_THREONINE-PROTEIN PHOSPHATASE"/>
    <property type="match status" value="1"/>
</dbReference>
<dbReference type="InterPro" id="IPR004843">
    <property type="entry name" value="Calcineurin-like_PHP"/>
</dbReference>
<evidence type="ECO:0000313" key="11">
    <source>
        <dbReference type="Proteomes" id="UP001470230"/>
    </source>
</evidence>
<dbReference type="InterPro" id="IPR050341">
    <property type="entry name" value="PP1_catalytic_subunit"/>
</dbReference>
<dbReference type="EMBL" id="JAPFFF010000057">
    <property type="protein sequence ID" value="KAK8838095.1"/>
    <property type="molecule type" value="Genomic_DNA"/>
</dbReference>
<dbReference type="Pfam" id="PF00149">
    <property type="entry name" value="Metallophos"/>
    <property type="match status" value="1"/>
</dbReference>
<keyword evidence="5" id="KW-0464">Manganese</keyword>
<accession>A0ABR2GVW7</accession>
<proteinExistence type="inferred from homology"/>
<comment type="catalytic activity">
    <reaction evidence="6">
        <text>O-phospho-L-seryl-[protein] + H2O = L-seryl-[protein] + phosphate</text>
        <dbReference type="Rhea" id="RHEA:20629"/>
        <dbReference type="Rhea" id="RHEA-COMP:9863"/>
        <dbReference type="Rhea" id="RHEA-COMP:11604"/>
        <dbReference type="ChEBI" id="CHEBI:15377"/>
        <dbReference type="ChEBI" id="CHEBI:29999"/>
        <dbReference type="ChEBI" id="CHEBI:43474"/>
        <dbReference type="ChEBI" id="CHEBI:83421"/>
        <dbReference type="EC" id="3.1.3.16"/>
    </reaction>
</comment>